<accession>A0A6B9FG15</accession>
<feature type="transmembrane region" description="Helical" evidence="1">
    <location>
        <begin position="54"/>
        <end position="74"/>
    </location>
</feature>
<keyword evidence="1" id="KW-0812">Transmembrane</keyword>
<proteinExistence type="predicted"/>
<name>A0A6B9FG15_9EURY</name>
<dbReference type="AlphaFoldDB" id="A0A6B9FG15"/>
<evidence type="ECO:0000313" key="2">
    <source>
        <dbReference type="EMBL" id="QGX96280.1"/>
    </source>
</evidence>
<reference evidence="2 3" key="1">
    <citation type="submission" date="2018-12" db="EMBL/GenBank/DDBJ databases">
        <title>Complete genome sequence of Haloplanus rallus MBLA0036.</title>
        <authorList>
            <person name="Nam Y.-d."/>
            <person name="Kang J."/>
            <person name="Chung W.-H."/>
            <person name="Park Y.S."/>
        </authorList>
    </citation>
    <scope>NUCLEOTIDE SEQUENCE [LARGE SCALE GENOMIC DNA]</scope>
    <source>
        <strain evidence="2 3">MBLA0036</strain>
    </source>
</reference>
<feature type="transmembrane region" description="Helical" evidence="1">
    <location>
        <begin position="119"/>
        <end position="143"/>
    </location>
</feature>
<dbReference type="Proteomes" id="UP000428325">
    <property type="component" value="Chromosome"/>
</dbReference>
<sequence>MWSPDRRFVGGLTALGGLLVVVAAVPTRWFGPVPTDSYVFDPPRFSALWVERTVIPVVALVAVLAILLGLLSLFRRDRERMARWQRWTAVVALAGAGVGTLATVILVTTGPGATADLTATLNALFGVALGLLALVLLIPGLLAWGGGYLRGDRSLLGAALVGGPVLPVLVVAASVALGADTGPVGSLPVAFPVAAAVVVVGRDLWVRAG</sequence>
<feature type="transmembrane region" description="Helical" evidence="1">
    <location>
        <begin position="86"/>
        <end position="107"/>
    </location>
</feature>
<organism evidence="2 3">
    <name type="scientific">Haloplanus rallus</name>
    <dbReference type="NCBI Taxonomy" id="1816183"/>
    <lineage>
        <taxon>Archaea</taxon>
        <taxon>Methanobacteriati</taxon>
        <taxon>Methanobacteriota</taxon>
        <taxon>Stenosarchaea group</taxon>
        <taxon>Halobacteria</taxon>
        <taxon>Halobacteriales</taxon>
        <taxon>Haloferacaceae</taxon>
        <taxon>Haloplanus</taxon>
    </lineage>
</organism>
<keyword evidence="1" id="KW-0472">Membrane</keyword>
<evidence type="ECO:0000313" key="3">
    <source>
        <dbReference type="Proteomes" id="UP000428325"/>
    </source>
</evidence>
<dbReference type="RefSeq" id="WP_157690744.1">
    <property type="nucleotide sequence ID" value="NZ_CP034345.1"/>
</dbReference>
<keyword evidence="1" id="KW-1133">Transmembrane helix</keyword>
<gene>
    <name evidence="2" type="ORF">EI982_16585</name>
</gene>
<keyword evidence="3" id="KW-1185">Reference proteome</keyword>
<dbReference type="GeneID" id="99244170"/>
<evidence type="ECO:0000256" key="1">
    <source>
        <dbReference type="SAM" id="Phobius"/>
    </source>
</evidence>
<protein>
    <submittedName>
        <fullName evidence="2">Uncharacterized protein</fullName>
    </submittedName>
</protein>
<dbReference type="EMBL" id="CP034345">
    <property type="protein sequence ID" value="QGX96280.1"/>
    <property type="molecule type" value="Genomic_DNA"/>
</dbReference>
<feature type="transmembrane region" description="Helical" evidence="1">
    <location>
        <begin position="155"/>
        <end position="179"/>
    </location>
</feature>
<dbReference type="KEGG" id="hra:EI982_16585"/>
<dbReference type="OrthoDB" id="308342at2157"/>
<feature type="transmembrane region" description="Helical" evidence="1">
    <location>
        <begin position="185"/>
        <end position="205"/>
    </location>
</feature>